<dbReference type="Proteomes" id="UP000015453">
    <property type="component" value="Unassembled WGS sequence"/>
</dbReference>
<evidence type="ECO:0000256" key="1">
    <source>
        <dbReference type="ARBA" id="ARBA00009995"/>
    </source>
</evidence>
<dbReference type="PANTHER" id="PTHR48044:SF82">
    <property type="entry name" value="GLYCOSYLTRANSFERASE"/>
    <property type="match status" value="1"/>
</dbReference>
<keyword evidence="4" id="KW-1185">Reference proteome</keyword>
<dbReference type="OrthoDB" id="913352at2759"/>
<dbReference type="Pfam" id="PF26168">
    <property type="entry name" value="Glyco_transf_N"/>
    <property type="match status" value="1"/>
</dbReference>
<gene>
    <name evidence="3" type="ORF">M569_08455</name>
</gene>
<organism evidence="3 4">
    <name type="scientific">Genlisea aurea</name>
    <dbReference type="NCBI Taxonomy" id="192259"/>
    <lineage>
        <taxon>Eukaryota</taxon>
        <taxon>Viridiplantae</taxon>
        <taxon>Streptophyta</taxon>
        <taxon>Embryophyta</taxon>
        <taxon>Tracheophyta</taxon>
        <taxon>Spermatophyta</taxon>
        <taxon>Magnoliopsida</taxon>
        <taxon>eudicotyledons</taxon>
        <taxon>Gunneridae</taxon>
        <taxon>Pentapetalae</taxon>
        <taxon>asterids</taxon>
        <taxon>lamiids</taxon>
        <taxon>Lamiales</taxon>
        <taxon>Lentibulariaceae</taxon>
        <taxon>Genlisea</taxon>
    </lineage>
</organism>
<evidence type="ECO:0000313" key="4">
    <source>
        <dbReference type="Proteomes" id="UP000015453"/>
    </source>
</evidence>
<sequence>ILLFPWLAQGHINPFLELGKQLSRRNFTTFLCSTPINLSYIPATQSEVHLIELHMPPSPELPPELHTTRNLPAHLNATLMRSFQSCDAAFSEVLASLKPDLLIFDAFQPWSAKLARSVGIPSVFFATTSATICSYYHYEYTYGSAAPFPFPAIYLEDHERMKPADFKKNLKGNVDGFAFGTFDLSEIVLVKDCREVEAKYIDLLSDLSGKRIVSTGAL</sequence>
<dbReference type="InterPro" id="IPR058980">
    <property type="entry name" value="Glyco_transf_N"/>
</dbReference>
<dbReference type="AlphaFoldDB" id="S8DT07"/>
<proteinExistence type="inferred from homology"/>
<dbReference type="EMBL" id="AUSU01003743">
    <property type="protein sequence ID" value="EPS66323.1"/>
    <property type="molecule type" value="Genomic_DNA"/>
</dbReference>
<evidence type="ECO:0000313" key="3">
    <source>
        <dbReference type="EMBL" id="EPS66323.1"/>
    </source>
</evidence>
<accession>S8DT07</accession>
<dbReference type="Gene3D" id="3.40.50.2000">
    <property type="entry name" value="Glycogen Phosphorylase B"/>
    <property type="match status" value="1"/>
</dbReference>
<dbReference type="GO" id="GO:1901135">
    <property type="term" value="P:carbohydrate derivative metabolic process"/>
    <property type="evidence" value="ECO:0007669"/>
    <property type="project" value="UniProtKB-ARBA"/>
</dbReference>
<dbReference type="GO" id="GO:0008194">
    <property type="term" value="F:UDP-glycosyltransferase activity"/>
    <property type="evidence" value="ECO:0007669"/>
    <property type="project" value="UniProtKB-ARBA"/>
</dbReference>
<feature type="domain" description="Glycosyltransferase N-terminal" evidence="2">
    <location>
        <begin position="2"/>
        <end position="206"/>
    </location>
</feature>
<dbReference type="SUPFAM" id="SSF53756">
    <property type="entry name" value="UDP-Glycosyltransferase/glycogen phosphorylase"/>
    <property type="match status" value="1"/>
</dbReference>
<evidence type="ECO:0000259" key="2">
    <source>
        <dbReference type="Pfam" id="PF26168"/>
    </source>
</evidence>
<feature type="non-terminal residue" evidence="3">
    <location>
        <position position="218"/>
    </location>
</feature>
<name>S8DT07_9LAMI</name>
<dbReference type="PANTHER" id="PTHR48044">
    <property type="entry name" value="GLYCOSYLTRANSFERASE"/>
    <property type="match status" value="1"/>
</dbReference>
<reference evidence="3 4" key="1">
    <citation type="journal article" date="2013" name="BMC Genomics">
        <title>The miniature genome of a carnivorous plant Genlisea aurea contains a low number of genes and short non-coding sequences.</title>
        <authorList>
            <person name="Leushkin E.V."/>
            <person name="Sutormin R.A."/>
            <person name="Nabieva E.R."/>
            <person name="Penin A.A."/>
            <person name="Kondrashov A.S."/>
            <person name="Logacheva M.D."/>
        </authorList>
    </citation>
    <scope>NUCLEOTIDE SEQUENCE [LARGE SCALE GENOMIC DNA]</scope>
</reference>
<comment type="similarity">
    <text evidence="1">Belongs to the UDP-glycosyltransferase family.</text>
</comment>
<comment type="caution">
    <text evidence="3">The sequence shown here is derived from an EMBL/GenBank/DDBJ whole genome shotgun (WGS) entry which is preliminary data.</text>
</comment>
<protein>
    <recommendedName>
        <fullName evidence="2">Glycosyltransferase N-terminal domain-containing protein</fullName>
    </recommendedName>
</protein>
<feature type="non-terminal residue" evidence="3">
    <location>
        <position position="1"/>
    </location>
</feature>